<evidence type="ECO:0008006" key="4">
    <source>
        <dbReference type="Google" id="ProtNLM"/>
    </source>
</evidence>
<evidence type="ECO:0000256" key="1">
    <source>
        <dbReference type="SAM" id="Phobius"/>
    </source>
</evidence>
<dbReference type="Proteomes" id="UP000658278">
    <property type="component" value="Unassembled WGS sequence"/>
</dbReference>
<gene>
    <name evidence="2" type="ORF">JIN81_03625</name>
</gene>
<dbReference type="AlphaFoldDB" id="A0A934R6A8"/>
<reference evidence="2" key="1">
    <citation type="submission" date="2021-01" db="EMBL/GenBank/DDBJ databases">
        <title>Modified the classification status of verrucomicrobia.</title>
        <authorList>
            <person name="Feng X."/>
        </authorList>
    </citation>
    <scope>NUCLEOTIDE SEQUENCE</scope>
    <source>
        <strain evidence="2">KCTC 22201</strain>
    </source>
</reference>
<protein>
    <recommendedName>
        <fullName evidence="4">DoxX family protein</fullName>
    </recommendedName>
</protein>
<feature type="transmembrane region" description="Helical" evidence="1">
    <location>
        <begin position="96"/>
        <end position="114"/>
    </location>
</feature>
<keyword evidence="1" id="KW-1133">Transmembrane helix</keyword>
<keyword evidence="1" id="KW-0472">Membrane</keyword>
<organism evidence="2 3">
    <name type="scientific">Haloferula rosea</name>
    <dbReference type="NCBI Taxonomy" id="490093"/>
    <lineage>
        <taxon>Bacteria</taxon>
        <taxon>Pseudomonadati</taxon>
        <taxon>Verrucomicrobiota</taxon>
        <taxon>Verrucomicrobiia</taxon>
        <taxon>Verrucomicrobiales</taxon>
        <taxon>Verrucomicrobiaceae</taxon>
        <taxon>Haloferula</taxon>
    </lineage>
</organism>
<name>A0A934R6A8_9BACT</name>
<sequence>MNSDTDSKPDTLALTYAAWLTRLWLAVRAIQTGVEKFAGKVSSEQVVNIDGAPNDYDLTASSAEKAYSLSNYHGVPAALYEKFAGEPLIPGFFLKFYDMILGPALLILGFAILLGIASRTALFLLGALYVSLTWGLILLGEPGNAGVAWLAAHMILIVFALQLSRHNKLCLLKKW</sequence>
<proteinExistence type="predicted"/>
<keyword evidence="1" id="KW-0812">Transmembrane</keyword>
<dbReference type="RefSeq" id="WP_200276446.1">
    <property type="nucleotide sequence ID" value="NZ_JAENII010000002.1"/>
</dbReference>
<comment type="caution">
    <text evidence="2">The sequence shown here is derived from an EMBL/GenBank/DDBJ whole genome shotgun (WGS) entry which is preliminary data.</text>
</comment>
<evidence type="ECO:0000313" key="2">
    <source>
        <dbReference type="EMBL" id="MBK1826094.1"/>
    </source>
</evidence>
<keyword evidence="3" id="KW-1185">Reference proteome</keyword>
<dbReference type="EMBL" id="JAENII010000002">
    <property type="protein sequence ID" value="MBK1826094.1"/>
    <property type="molecule type" value="Genomic_DNA"/>
</dbReference>
<feature type="transmembrane region" description="Helical" evidence="1">
    <location>
        <begin position="146"/>
        <end position="164"/>
    </location>
</feature>
<accession>A0A934R6A8</accession>
<evidence type="ECO:0000313" key="3">
    <source>
        <dbReference type="Proteomes" id="UP000658278"/>
    </source>
</evidence>
<feature type="transmembrane region" description="Helical" evidence="1">
    <location>
        <begin position="121"/>
        <end position="140"/>
    </location>
</feature>